<protein>
    <submittedName>
        <fullName evidence="13">Protein transport protein SEC13</fullName>
    </submittedName>
</protein>
<evidence type="ECO:0000256" key="11">
    <source>
        <dbReference type="PROSITE-ProRule" id="PRU00221"/>
    </source>
</evidence>
<keyword evidence="3" id="KW-0813">Transport</keyword>
<dbReference type="HOGENOM" id="CLU_032441_0_1_1"/>
<keyword evidence="14" id="KW-1185">Reference proteome</keyword>
<reference evidence="12 14" key="1">
    <citation type="journal article" date="2013" name="Curr. Biol.">
        <title>Shared signatures of parasitism and phylogenomics unite Cryptomycota and microsporidia.</title>
        <authorList>
            <person name="James T.Y."/>
            <person name="Pelin A."/>
            <person name="Bonen L."/>
            <person name="Ahrendt S."/>
            <person name="Sain D."/>
            <person name="Corradi N."/>
            <person name="Stajich J.E."/>
        </authorList>
    </citation>
    <scope>NUCLEOTIDE SEQUENCE [LARGE SCALE GENOMIC DNA]</scope>
    <source>
        <strain evidence="12 14">CSF55</strain>
        <strain evidence="12 14">CSF55</strain>
    </source>
</reference>
<dbReference type="InterPro" id="IPR037363">
    <property type="entry name" value="Sec13/Seh1_fam"/>
</dbReference>
<dbReference type="FunFam" id="2.130.10.10:FF:000017">
    <property type="entry name" value="SEC13 homolog (S. cerevisiae)"/>
    <property type="match status" value="1"/>
</dbReference>
<sequence length="304" mass="34146">MMSFDSQHDDIIHDAQSDYYGKRLATCSSDRTIRIFDVQNGQQSLADVLKGHDGPVWQVAWSHPKFGPLLASCSYDGKVLIWKENRKKWSVIKEHTVHESSVNSISFAPHEHGLHLACGSSDGKVSILSYNDDGTWSHQAFVSHQIGCNAVSWAPSTVPGSLFNPSNQPKIAEKKIVTGGCDNLVKIWKWNEKDSTWTQEGPSLEGHSDWVRDVAWSPNMGLNNEIIASCSQDKRVLIWTCENNTWKSKELKKDLFGDTVWRVSWSMTGHLLAVSSGDNKVSLWKQKLDGSWEVAAEMDESQFK</sequence>
<organism evidence="12 14">
    <name type="scientific">Rozella allomycis (strain CSF55)</name>
    <dbReference type="NCBI Taxonomy" id="988480"/>
    <lineage>
        <taxon>Eukaryota</taxon>
        <taxon>Fungi</taxon>
        <taxon>Fungi incertae sedis</taxon>
        <taxon>Cryptomycota</taxon>
        <taxon>Cryptomycota incertae sedis</taxon>
        <taxon>Rozella</taxon>
    </lineage>
</organism>
<evidence type="ECO:0000313" key="15">
    <source>
        <dbReference type="Proteomes" id="UP000281549"/>
    </source>
</evidence>
<evidence type="ECO:0000313" key="13">
    <source>
        <dbReference type="EMBL" id="RKP17410.1"/>
    </source>
</evidence>
<dbReference type="PANTHER" id="PTHR11024:SF2">
    <property type="entry name" value="PROTEIN SEC13 HOMOLOG"/>
    <property type="match status" value="1"/>
</dbReference>
<dbReference type="GO" id="GO:0032008">
    <property type="term" value="P:positive regulation of TOR signaling"/>
    <property type="evidence" value="ECO:0007669"/>
    <property type="project" value="TreeGrafter"/>
</dbReference>
<dbReference type="GO" id="GO:0030127">
    <property type="term" value="C:COPII vesicle coat"/>
    <property type="evidence" value="ECO:0007669"/>
    <property type="project" value="TreeGrafter"/>
</dbReference>
<evidence type="ECO:0000256" key="10">
    <source>
        <dbReference type="ARBA" id="ARBA00023242"/>
    </source>
</evidence>
<dbReference type="GO" id="GO:0032527">
    <property type="term" value="P:protein exit from endoplasmic reticulum"/>
    <property type="evidence" value="ECO:0007669"/>
    <property type="project" value="TreeGrafter"/>
</dbReference>
<gene>
    <name evidence="12" type="ORF">O9G_000869</name>
    <name evidence="13" type="ORF">ROZALSC1DRAFT_30777</name>
</gene>
<dbReference type="GO" id="GO:0051028">
    <property type="term" value="P:mRNA transport"/>
    <property type="evidence" value="ECO:0007669"/>
    <property type="project" value="UniProtKB-KW"/>
</dbReference>
<dbReference type="InterPro" id="IPR036322">
    <property type="entry name" value="WD40_repeat_dom_sf"/>
</dbReference>
<dbReference type="STRING" id="988480.A0A075AW80"/>
<dbReference type="Pfam" id="PF00400">
    <property type="entry name" value="WD40"/>
    <property type="match status" value="5"/>
</dbReference>
<dbReference type="GO" id="GO:0005198">
    <property type="term" value="F:structural molecule activity"/>
    <property type="evidence" value="ECO:0007669"/>
    <property type="project" value="InterPro"/>
</dbReference>
<evidence type="ECO:0000256" key="3">
    <source>
        <dbReference type="ARBA" id="ARBA00022448"/>
    </source>
</evidence>
<evidence type="ECO:0000256" key="5">
    <source>
        <dbReference type="ARBA" id="ARBA00022737"/>
    </source>
</evidence>
<dbReference type="InterPro" id="IPR001680">
    <property type="entry name" value="WD40_rpt"/>
</dbReference>
<dbReference type="Gene3D" id="2.130.10.10">
    <property type="entry name" value="YVTN repeat-like/Quinoprotein amine dehydrogenase"/>
    <property type="match status" value="1"/>
</dbReference>
<evidence type="ECO:0000256" key="6">
    <source>
        <dbReference type="ARBA" id="ARBA00022816"/>
    </source>
</evidence>
<keyword evidence="5" id="KW-0677">Repeat</keyword>
<keyword evidence="4 11" id="KW-0853">WD repeat</keyword>
<dbReference type="PROSITE" id="PS50082">
    <property type="entry name" value="WD_REPEATS_2"/>
    <property type="match status" value="2"/>
</dbReference>
<reference evidence="15" key="2">
    <citation type="journal article" date="2018" name="Nat. Microbiol.">
        <title>Leveraging single-cell genomics to expand the fungal tree of life.</title>
        <authorList>
            <person name="Ahrendt S.R."/>
            <person name="Quandt C.A."/>
            <person name="Ciobanu D."/>
            <person name="Clum A."/>
            <person name="Salamov A."/>
            <person name="Andreopoulos B."/>
            <person name="Cheng J.F."/>
            <person name="Woyke T."/>
            <person name="Pelin A."/>
            <person name="Henrissat B."/>
            <person name="Reynolds N.K."/>
            <person name="Benny G.L."/>
            <person name="Smith M.E."/>
            <person name="James T.Y."/>
            <person name="Grigoriev I.V."/>
        </authorList>
    </citation>
    <scope>NUCLEOTIDE SEQUENCE [LARGE SCALE GENOMIC DNA]</scope>
    <source>
        <strain evidence="15">CSF55</strain>
    </source>
</reference>
<accession>A0A075AW80</accession>
<keyword evidence="9" id="KW-0906">Nuclear pore complex</keyword>
<keyword evidence="10" id="KW-0539">Nucleus</keyword>
<dbReference type="PANTHER" id="PTHR11024">
    <property type="entry name" value="NUCLEAR PORE COMPLEX PROTEIN SEC13 / SEH1 FAMILY MEMBER"/>
    <property type="match status" value="1"/>
</dbReference>
<dbReference type="OrthoDB" id="364224at2759"/>
<comment type="subcellular location">
    <subcellularLocation>
        <location evidence="1">Nucleus</location>
        <location evidence="1">Nuclear pore complex</location>
    </subcellularLocation>
</comment>
<evidence type="ECO:0000313" key="12">
    <source>
        <dbReference type="EMBL" id="EPZ32794.1"/>
    </source>
</evidence>
<proteinExistence type="inferred from homology"/>
<dbReference type="PROSITE" id="PS50294">
    <property type="entry name" value="WD_REPEATS_REGION"/>
    <property type="match status" value="2"/>
</dbReference>
<evidence type="ECO:0000256" key="9">
    <source>
        <dbReference type="ARBA" id="ARBA00023132"/>
    </source>
</evidence>
<keyword evidence="7" id="KW-0653">Protein transport</keyword>
<evidence type="ECO:0000256" key="2">
    <source>
        <dbReference type="ARBA" id="ARBA00010102"/>
    </source>
</evidence>
<dbReference type="Proteomes" id="UP000281549">
    <property type="component" value="Unassembled WGS sequence"/>
</dbReference>
<feature type="repeat" description="WD" evidence="11">
    <location>
        <begin position="204"/>
        <end position="239"/>
    </location>
</feature>
<evidence type="ECO:0000256" key="4">
    <source>
        <dbReference type="ARBA" id="ARBA00022574"/>
    </source>
</evidence>
<keyword evidence="6" id="KW-0509">mRNA transport</keyword>
<dbReference type="AlphaFoldDB" id="A0A075AW80"/>
<reference evidence="13" key="3">
    <citation type="submission" date="2018-08" db="EMBL/GenBank/DDBJ databases">
        <title>Leveraging single-cell genomics to expand the Fungal Tree of Life.</title>
        <authorList>
            <consortium name="DOE Joint Genome Institute"/>
            <person name="Ahrendt S.R."/>
            <person name="Quandt C.A."/>
            <person name="Ciobanu D."/>
            <person name="Clum A."/>
            <person name="Salamov A."/>
            <person name="Andreopoulos B."/>
            <person name="Cheng J.-F."/>
            <person name="Woyke T."/>
            <person name="Pelin A."/>
            <person name="Henrissat B."/>
            <person name="Reynolds N."/>
            <person name="Benny G.L."/>
            <person name="Smith M.E."/>
            <person name="James T.Y."/>
            <person name="Grigoriev I.V."/>
        </authorList>
    </citation>
    <scope>NUCLEOTIDE SEQUENCE</scope>
    <source>
        <strain evidence="13">CSF55</strain>
    </source>
</reference>
<dbReference type="SUPFAM" id="SSF50978">
    <property type="entry name" value="WD40 repeat-like"/>
    <property type="match status" value="1"/>
</dbReference>
<dbReference type="OMA" id="IWKEEGD"/>
<evidence type="ECO:0000256" key="7">
    <source>
        <dbReference type="ARBA" id="ARBA00022927"/>
    </source>
</evidence>
<dbReference type="Proteomes" id="UP000030755">
    <property type="component" value="Unassembled WGS sequence"/>
</dbReference>
<dbReference type="InterPro" id="IPR015943">
    <property type="entry name" value="WD40/YVTN_repeat-like_dom_sf"/>
</dbReference>
<dbReference type="EMBL" id="KE561117">
    <property type="protein sequence ID" value="EPZ32794.1"/>
    <property type="molecule type" value="Genomic_DNA"/>
</dbReference>
<dbReference type="GO" id="GO:0090114">
    <property type="term" value="P:COPII-coated vesicle budding"/>
    <property type="evidence" value="ECO:0007669"/>
    <property type="project" value="TreeGrafter"/>
</dbReference>
<name>A0A075AW80_ROZAC</name>
<dbReference type="GO" id="GO:0006606">
    <property type="term" value="P:protein import into nucleus"/>
    <property type="evidence" value="ECO:0007669"/>
    <property type="project" value="TreeGrafter"/>
</dbReference>
<dbReference type="SMART" id="SM00320">
    <property type="entry name" value="WD40"/>
    <property type="match status" value="6"/>
</dbReference>
<dbReference type="GO" id="GO:0031080">
    <property type="term" value="C:nuclear pore outer ring"/>
    <property type="evidence" value="ECO:0007669"/>
    <property type="project" value="TreeGrafter"/>
</dbReference>
<evidence type="ECO:0000256" key="1">
    <source>
        <dbReference type="ARBA" id="ARBA00004567"/>
    </source>
</evidence>
<keyword evidence="8" id="KW-0811">Translocation</keyword>
<evidence type="ECO:0000313" key="14">
    <source>
        <dbReference type="Proteomes" id="UP000030755"/>
    </source>
</evidence>
<evidence type="ECO:0000256" key="8">
    <source>
        <dbReference type="ARBA" id="ARBA00023010"/>
    </source>
</evidence>
<feature type="repeat" description="WD" evidence="11">
    <location>
        <begin position="49"/>
        <end position="83"/>
    </location>
</feature>
<comment type="similarity">
    <text evidence="2">Belongs to the WD repeat SEC13 family.</text>
</comment>
<dbReference type="EMBL" id="ML005855">
    <property type="protein sequence ID" value="RKP17410.1"/>
    <property type="molecule type" value="Genomic_DNA"/>
</dbReference>